<dbReference type="AlphaFoldDB" id="A0AAW9ZMM5"/>
<evidence type="ECO:0000313" key="9">
    <source>
        <dbReference type="Proteomes" id="UP000548771"/>
    </source>
</evidence>
<dbReference type="Pfam" id="PF01494">
    <property type="entry name" value="FAD_binding_3"/>
    <property type="match status" value="1"/>
</dbReference>
<dbReference type="PRINTS" id="PR00420">
    <property type="entry name" value="RNGMNOXGNASE"/>
</dbReference>
<evidence type="ECO:0000256" key="6">
    <source>
        <dbReference type="ARBA" id="ARBA00024806"/>
    </source>
</evidence>
<dbReference type="InterPro" id="IPR036188">
    <property type="entry name" value="FAD/NAD-bd_sf"/>
</dbReference>
<dbReference type="NCBIfam" id="NF004832">
    <property type="entry name" value="PRK06184.1"/>
    <property type="match status" value="1"/>
</dbReference>
<keyword evidence="4" id="KW-0285">Flavoprotein</keyword>
<evidence type="ECO:0000256" key="4">
    <source>
        <dbReference type="ARBA" id="ARBA00022630"/>
    </source>
</evidence>
<dbReference type="InterPro" id="IPR050641">
    <property type="entry name" value="RIFMO-like"/>
</dbReference>
<evidence type="ECO:0000256" key="3">
    <source>
        <dbReference type="ARBA" id="ARBA00020059"/>
    </source>
</evidence>
<dbReference type="GO" id="GO:0071949">
    <property type="term" value="F:FAD binding"/>
    <property type="evidence" value="ECO:0007669"/>
    <property type="project" value="InterPro"/>
</dbReference>
<dbReference type="EMBL" id="SMDX01000004">
    <property type="protein sequence ID" value="NMI21268.1"/>
    <property type="molecule type" value="Genomic_DNA"/>
</dbReference>
<dbReference type="PANTHER" id="PTHR43004:SF19">
    <property type="entry name" value="BINDING MONOOXYGENASE, PUTATIVE (JCVI)-RELATED"/>
    <property type="match status" value="1"/>
</dbReference>
<dbReference type="Gene3D" id="3.40.30.120">
    <property type="match status" value="1"/>
</dbReference>
<dbReference type="SUPFAM" id="SSF52833">
    <property type="entry name" value="Thioredoxin-like"/>
    <property type="match status" value="1"/>
</dbReference>
<name>A0AAW9ZMM5_9XANT</name>
<proteinExistence type="inferred from homology"/>
<evidence type="ECO:0000259" key="7">
    <source>
        <dbReference type="Pfam" id="PF01494"/>
    </source>
</evidence>
<dbReference type="Proteomes" id="UP000548771">
    <property type="component" value="Unassembled WGS sequence"/>
</dbReference>
<feature type="domain" description="FAD-binding" evidence="7">
    <location>
        <begin position="9"/>
        <end position="346"/>
    </location>
</feature>
<dbReference type="Gene3D" id="3.30.70.2450">
    <property type="match status" value="1"/>
</dbReference>
<keyword evidence="5" id="KW-0274">FAD</keyword>
<comment type="function">
    <text evidence="6">Serves to protect the cell against DNA damage by alkyl hydroperoxides. It can use either NADH or NADPH as electron donor for direct reduction of redox dyes or of alkyl hydroperoxides when combined with the AhpC protein.</text>
</comment>
<evidence type="ECO:0000256" key="2">
    <source>
        <dbReference type="ARBA" id="ARBA00007801"/>
    </source>
</evidence>
<reference evidence="9" key="1">
    <citation type="journal article" date="2020" name="Syst. Appl. Microbiol.">
        <title>Clarifying the taxonomy of the causal agent of bacterial leaf spot of lettuce through a polyphasic approach reveals that Xanthomonas cynarae Trebaol et al. 2000 emend. Timilsina et al. 2019 is a later heterotypic synonym of Xanthomonas hortorum Vauterin et al. 1995.</title>
        <authorList>
            <person name="Moriniere L."/>
            <person name="Burlet A."/>
            <person name="Rosenthal E.R."/>
            <person name="Nesme X."/>
            <person name="Portier P."/>
            <person name="Bull C.T."/>
            <person name="Lavire C."/>
            <person name="Fischer-Le Saux M."/>
            <person name="Bertolla F."/>
        </authorList>
    </citation>
    <scope>NUCLEOTIDE SEQUENCE [LARGE SCALE GENOMIC DNA]</scope>
    <source>
        <strain evidence="9">CFBP2533</strain>
    </source>
</reference>
<dbReference type="InterPro" id="IPR036249">
    <property type="entry name" value="Thioredoxin-like_sf"/>
</dbReference>
<dbReference type="GO" id="GO:0016709">
    <property type="term" value="F:oxidoreductase activity, acting on paired donors, with incorporation or reduction of molecular oxygen, NAD(P)H as one donor, and incorporation of one atom of oxygen"/>
    <property type="evidence" value="ECO:0007669"/>
    <property type="project" value="UniProtKB-ARBA"/>
</dbReference>
<protein>
    <recommendedName>
        <fullName evidence="3">Alkyl hydroperoxide reductase subunit F</fullName>
    </recommendedName>
</protein>
<evidence type="ECO:0000256" key="1">
    <source>
        <dbReference type="ARBA" id="ARBA00001974"/>
    </source>
</evidence>
<organism evidence="8 9">
    <name type="scientific">Xanthomonas hortorum pv. pelargonii</name>
    <dbReference type="NCBI Taxonomy" id="453602"/>
    <lineage>
        <taxon>Bacteria</taxon>
        <taxon>Pseudomonadati</taxon>
        <taxon>Pseudomonadota</taxon>
        <taxon>Gammaproteobacteria</taxon>
        <taxon>Lysobacterales</taxon>
        <taxon>Lysobacteraceae</taxon>
        <taxon>Xanthomonas</taxon>
    </lineage>
</organism>
<accession>A0AAW9ZMM5</accession>
<comment type="cofactor">
    <cofactor evidence="1">
        <name>FAD</name>
        <dbReference type="ChEBI" id="CHEBI:57692"/>
    </cofactor>
</comment>
<gene>
    <name evidence="8" type="ORF">E1J24_05095</name>
</gene>
<dbReference type="SUPFAM" id="SSF51905">
    <property type="entry name" value="FAD/NAD(P)-binding domain"/>
    <property type="match status" value="1"/>
</dbReference>
<comment type="caution">
    <text evidence="8">The sequence shown here is derived from an EMBL/GenBank/DDBJ whole genome shotgun (WGS) entry which is preliminary data.</text>
</comment>
<dbReference type="Pfam" id="PF21274">
    <property type="entry name" value="Rng_hyd_C"/>
    <property type="match status" value="1"/>
</dbReference>
<dbReference type="PANTHER" id="PTHR43004">
    <property type="entry name" value="TRK SYSTEM POTASSIUM UPTAKE PROTEIN"/>
    <property type="match status" value="1"/>
</dbReference>
<evidence type="ECO:0000313" key="8">
    <source>
        <dbReference type="EMBL" id="NMI21268.1"/>
    </source>
</evidence>
<sequence>MAMNDDKDLDVLICGAGAAGLTLALELARRGVKFRLIDKISEPFGGSRGKGIQPRTLEIFEDLGIANRLAAVGGPYPPERTYAQDGSYTDAAPDRAEQTMTEPFAQPLMAPQFLTERVLRERLAEFGHAPHYGCELVGLEQDATGVSVQVSDGSGPQVIRSRYLVATDGGRSFVRQALAIDFPGKTLGVRAIVADVVIRGLDRAYWHRFNQASMQTQISFCPLAGTDWFQIQAPVPLEGDIDLSVGGLNAMIAARIGDTAIRVEQVFWASAYAMNARLADRYRVGRILLAGDAAHIHPPTGGQGLNTSVQDAYNLGWKLAAVVRGASESLLDSYEQERRPIAAAMLGLSVKLLDAAKQGDLHRGRQTQQLDLHYDASALVWPTLSATAIASGSRAPDAPLLGAAGQATRLFELFKGPHWTLLAYQIAAHVLPCYPGVRSYAIGSDGDLQDPGQQIERAYGLAAGDLVLVRPDGYVALTGRIEATQRITDYLHTAGVVATEHAEFELM</sequence>
<dbReference type="Gene3D" id="3.50.50.60">
    <property type="entry name" value="FAD/NAD(P)-binding domain"/>
    <property type="match status" value="1"/>
</dbReference>
<evidence type="ECO:0000256" key="5">
    <source>
        <dbReference type="ARBA" id="ARBA00022827"/>
    </source>
</evidence>
<comment type="similarity">
    <text evidence="2">Belongs to the PheA/TfdB FAD monooxygenase family.</text>
</comment>
<dbReference type="InterPro" id="IPR002938">
    <property type="entry name" value="FAD-bd"/>
</dbReference>